<dbReference type="EMBL" id="SLWF01000005">
    <property type="protein sequence ID" value="TCN87043.1"/>
    <property type="molecule type" value="Genomic_DNA"/>
</dbReference>
<dbReference type="AlphaFoldDB" id="A0A4V2RSR9"/>
<reference evidence="1 2" key="1">
    <citation type="submission" date="2019-03" db="EMBL/GenBank/DDBJ databases">
        <title>Freshwater and sediment microbial communities from various areas in North America, analyzing microbe dynamics in response to fracking.</title>
        <authorList>
            <person name="Lamendella R."/>
        </authorList>
    </citation>
    <scope>NUCLEOTIDE SEQUENCE [LARGE SCALE GENOMIC DNA]</scope>
    <source>
        <strain evidence="1 2">74A</strain>
    </source>
</reference>
<organism evidence="1 2">
    <name type="scientific">Shewanella fodinae</name>
    <dbReference type="NCBI Taxonomy" id="552357"/>
    <lineage>
        <taxon>Bacteria</taxon>
        <taxon>Pseudomonadati</taxon>
        <taxon>Pseudomonadota</taxon>
        <taxon>Gammaproteobacteria</taxon>
        <taxon>Alteromonadales</taxon>
        <taxon>Shewanellaceae</taxon>
        <taxon>Shewanella</taxon>
    </lineage>
</organism>
<keyword evidence="2" id="KW-1185">Reference proteome</keyword>
<proteinExistence type="predicted"/>
<comment type="caution">
    <text evidence="1">The sequence shown here is derived from an EMBL/GenBank/DDBJ whole genome shotgun (WGS) entry which is preliminary data.</text>
</comment>
<dbReference type="RefSeq" id="WP_243691940.1">
    <property type="nucleotide sequence ID" value="NZ_SLWF01000005.1"/>
</dbReference>
<evidence type="ECO:0000313" key="1">
    <source>
        <dbReference type="EMBL" id="TCN87043.1"/>
    </source>
</evidence>
<protein>
    <submittedName>
        <fullName evidence="1">Uncharacterized protein</fullName>
    </submittedName>
</protein>
<dbReference type="Proteomes" id="UP000294832">
    <property type="component" value="Unassembled WGS sequence"/>
</dbReference>
<sequence length="312" mass="36812">MTLKVIRFVVHKEKNIQVENIELSEHEYLELSKARSILSKILSHEELYDQIIESYIDAKSAMYEMSIRSISAMTDIDFVKNHNCRSKLNRLYFNTLNLSKLYLDRHYREHKDKSGSITKITCFAESITKSKSDIDEIKKQRDDLFEKNKDYVLGCELRNFVQHSSLPVKTFTSGVRSSFEEDKASAIFNIPLDKQTLLDGRVKNKILSEYGEKIDLHKVMDGYIHAISEMHLKSRTLVEEYVNKSELLIDKKRLEIEKKYINCEYGIDVVDNDTEKRLFSLHLEWFSVAKHLMKKNSCVLNYYRFIHEPYQK</sequence>
<name>A0A4V2RSR9_9GAMM</name>
<gene>
    <name evidence="1" type="ORF">EDC91_10545</name>
</gene>
<evidence type="ECO:0000313" key="2">
    <source>
        <dbReference type="Proteomes" id="UP000294832"/>
    </source>
</evidence>
<accession>A0A4V2RSR9</accession>